<dbReference type="InterPro" id="IPR050570">
    <property type="entry name" value="Cell_wall_metabolism_enzyme"/>
</dbReference>
<dbReference type="Proteomes" id="UP000092698">
    <property type="component" value="Chromosome"/>
</dbReference>
<dbReference type="SUPFAM" id="SSF51261">
    <property type="entry name" value="Duplicated hybrid motif"/>
    <property type="match status" value="1"/>
</dbReference>
<dbReference type="STRING" id="645517.A6F65_00382"/>
<evidence type="ECO:0000259" key="4">
    <source>
        <dbReference type="Pfam" id="PF01551"/>
    </source>
</evidence>
<dbReference type="EMBL" id="CP016545">
    <property type="protein sequence ID" value="ANU06707.1"/>
    <property type="molecule type" value="Genomic_DNA"/>
</dbReference>
<dbReference type="Gene3D" id="2.70.70.10">
    <property type="entry name" value="Glucose Permease (Domain IIA)"/>
    <property type="match status" value="1"/>
</dbReference>
<dbReference type="PANTHER" id="PTHR21666">
    <property type="entry name" value="PEPTIDASE-RELATED"/>
    <property type="match status" value="1"/>
</dbReference>
<dbReference type="RefSeq" id="WP_083989145.1">
    <property type="nucleotide sequence ID" value="NZ_CP016545.1"/>
</dbReference>
<feature type="region of interest" description="Disordered" evidence="3">
    <location>
        <begin position="281"/>
        <end position="315"/>
    </location>
</feature>
<organism evidence="5 6">
    <name type="scientific">Paraurantiacibacter namhicola</name>
    <dbReference type="NCBI Taxonomy" id="645517"/>
    <lineage>
        <taxon>Bacteria</taxon>
        <taxon>Pseudomonadati</taxon>
        <taxon>Pseudomonadota</taxon>
        <taxon>Alphaproteobacteria</taxon>
        <taxon>Sphingomonadales</taxon>
        <taxon>Erythrobacteraceae</taxon>
        <taxon>Paraurantiacibacter</taxon>
    </lineage>
</organism>
<accession>A0A1C7D5G3</accession>
<evidence type="ECO:0000256" key="3">
    <source>
        <dbReference type="SAM" id="MobiDB-lite"/>
    </source>
</evidence>
<dbReference type="OrthoDB" id="9809144at2"/>
<reference evidence="5 6" key="1">
    <citation type="submission" date="2016-07" db="EMBL/GenBank/DDBJ databases">
        <title>Complete genome sequence of Altererythrobacter namhicola JCM 16345T, containing esterase-encoding genes.</title>
        <authorList>
            <person name="Cheng H."/>
            <person name="Wu Y.-H."/>
            <person name="Jian S.-L."/>
            <person name="Huo Y.-Y."/>
            <person name="Wang C.-S."/>
            <person name="Xu X.-W."/>
        </authorList>
    </citation>
    <scope>NUCLEOTIDE SEQUENCE [LARGE SCALE GENOMIC DNA]</scope>
    <source>
        <strain evidence="5 6">JCM 16345</strain>
    </source>
</reference>
<proteinExistence type="predicted"/>
<evidence type="ECO:0000256" key="2">
    <source>
        <dbReference type="SAM" id="Coils"/>
    </source>
</evidence>
<evidence type="ECO:0000313" key="6">
    <source>
        <dbReference type="Proteomes" id="UP000092698"/>
    </source>
</evidence>
<dbReference type="AlphaFoldDB" id="A0A1C7D5G3"/>
<dbReference type="PATRIC" id="fig|645517.4.peg.382"/>
<feature type="coiled-coil region" evidence="2">
    <location>
        <begin position="198"/>
        <end position="232"/>
    </location>
</feature>
<dbReference type="KEGG" id="anh:A6F65_00382"/>
<keyword evidence="5" id="KW-0378">Hydrolase</keyword>
<gene>
    <name evidence="5" type="primary">envC</name>
    <name evidence="5" type="ORF">A6F65_00382</name>
</gene>
<keyword evidence="1" id="KW-0732">Signal</keyword>
<evidence type="ECO:0000313" key="5">
    <source>
        <dbReference type="EMBL" id="ANU06707.1"/>
    </source>
</evidence>
<name>A0A1C7D5G3_9SPHN</name>
<dbReference type="CDD" id="cd12797">
    <property type="entry name" value="M23_peptidase"/>
    <property type="match status" value="1"/>
</dbReference>
<dbReference type="InterPro" id="IPR016047">
    <property type="entry name" value="M23ase_b-sheet_dom"/>
</dbReference>
<dbReference type="PANTHER" id="PTHR21666:SF289">
    <property type="entry name" value="L-ALA--D-GLU ENDOPEPTIDASE"/>
    <property type="match status" value="1"/>
</dbReference>
<evidence type="ECO:0000256" key="1">
    <source>
        <dbReference type="ARBA" id="ARBA00022729"/>
    </source>
</evidence>
<keyword evidence="2" id="KW-0175">Coiled coil</keyword>
<protein>
    <submittedName>
        <fullName evidence="5">Murein hydrolase activator EnvC</fullName>
    </submittedName>
</protein>
<feature type="domain" description="M23ase beta-sheet core" evidence="4">
    <location>
        <begin position="338"/>
        <end position="427"/>
    </location>
</feature>
<sequence>MQGIPIIGHDGCVITLANQTPETQTPESRPRRWPLVAFLLVLAASQATAQREPVFTSAEEGRAALETAVEQRKHAEARSIRLEREASEAETAAARTRKEAAALAARVQQAEAGIAAAEARIAMIDNERRKLREELGARQGPVVRLTAALQKFSRRPVVLSLLRPGSIRDVVYTRAMLASAVPQVRQRTSGLRARLDRSRRLRREAEQARGVLRAEQEALDERRTELAELETRQRLAARQASGNAARESERALALAEEARDLDGLVGELDRAGSLRDRLAALPGPKLRPERPQDAQVTAPERAAQGTEGIRTRPPSPYLLPVAGRTVTGFGAPSSGGLSNGLTIAPRGGAQVIAPAQGRVVFAAPYEGYGRIVIVEHEGGWTSVVMGLARVDVNVGDEVTGGSPLGIAPQGRPTISLELRREGEPVNPVPFLG</sequence>
<feature type="coiled-coil region" evidence="2">
    <location>
        <begin position="65"/>
        <end position="134"/>
    </location>
</feature>
<dbReference type="InterPro" id="IPR011055">
    <property type="entry name" value="Dup_hybrid_motif"/>
</dbReference>
<dbReference type="GO" id="GO:0004222">
    <property type="term" value="F:metalloendopeptidase activity"/>
    <property type="evidence" value="ECO:0007669"/>
    <property type="project" value="TreeGrafter"/>
</dbReference>
<keyword evidence="6" id="KW-1185">Reference proteome</keyword>
<dbReference type="Pfam" id="PF01551">
    <property type="entry name" value="Peptidase_M23"/>
    <property type="match status" value="1"/>
</dbReference>